<dbReference type="SUPFAM" id="SSF48239">
    <property type="entry name" value="Terpenoid cyclases/Protein prenyltransferases"/>
    <property type="match status" value="1"/>
</dbReference>
<dbReference type="PANTHER" id="PTHR31739">
    <property type="entry name" value="ENT-COPALYL DIPHOSPHATE SYNTHASE, CHLOROPLASTIC"/>
    <property type="match status" value="1"/>
</dbReference>
<dbReference type="GO" id="GO:0000287">
    <property type="term" value="F:magnesium ion binding"/>
    <property type="evidence" value="ECO:0007669"/>
    <property type="project" value="InterPro"/>
</dbReference>
<dbReference type="PANTHER" id="PTHR31739:SF4">
    <property type="entry name" value="ENT-COPALYL DIPHOSPHATE SYNTHASE, CHLOROPLASTIC"/>
    <property type="match status" value="1"/>
</dbReference>
<feature type="domain" description="Terpene synthase metal-binding" evidence="5">
    <location>
        <begin position="330"/>
        <end position="448"/>
    </location>
</feature>
<sequence length="586" mass="67408">MAKKLDIDIPVDSPGLQEIYARRELKLTRIPRDIMHKVPTTLLHSLEGMPDLMWQKLLKLQSVDGSFLFSPSSTAFALQQTKDHNCLNYLANHLKRFNGGVPNVYPVDLFEHLWAVDRLQRLGISRYFQQEIEECVGYVHRYWTNKGICWARNSEVQDIDDTAMGFRLLRLHGYEISAGGRVLLLCGAIDSGCYRMYNLYRASQLIFPGEKILADAGKFAAKFLQRKRANNELLDKWIITKDLPGEVGYALDVPWYASLPRVETRFYLEQYGGEDDVWIGKTLYRMPYVNNNTYLELAKLDYSNCQALHQQEWKSIQKWYKNCNIGEFGLSESRLLVAYYIAAASVFEPERSKERLAWAKTSILMETIASHPDLQQLSMEQKRDFVNIFEQYGCILNYANGGRYETRNTVVSALIKTVSQLSLNVLLAHGRDIHHSLNHAWHKWLKTWESEGGDTTRLGVDAELLVRTLNLCRGGRVSEETLLSHPKYNRLLDTTVRVCHQLRLFQHQKVQDSNGCMSTTGGITTVEIESDMQELVKLVLTKSSDDLDSRTKHNFLTIARSYYYAAYCSPGTINYHIAKVLFERVL</sequence>
<dbReference type="InterPro" id="IPR008949">
    <property type="entry name" value="Isoprenoid_synthase_dom_sf"/>
</dbReference>
<dbReference type="EMBL" id="JACGWK010000002">
    <property type="protein sequence ID" value="KAL0371303.1"/>
    <property type="molecule type" value="Genomic_DNA"/>
</dbReference>
<dbReference type="Gene3D" id="1.50.10.160">
    <property type="match status" value="1"/>
</dbReference>
<dbReference type="InterPro" id="IPR001906">
    <property type="entry name" value="Terpene_synth_N"/>
</dbReference>
<dbReference type="GO" id="GO:0010333">
    <property type="term" value="F:terpene synthase activity"/>
    <property type="evidence" value="ECO:0007669"/>
    <property type="project" value="InterPro"/>
</dbReference>
<evidence type="ECO:0000256" key="2">
    <source>
        <dbReference type="ARBA" id="ARBA00022723"/>
    </source>
</evidence>
<keyword evidence="2" id="KW-0479">Metal-binding</keyword>
<dbReference type="SUPFAM" id="SSF48576">
    <property type="entry name" value="Terpenoid synthases"/>
    <property type="match status" value="1"/>
</dbReference>
<accession>A0AAW2QVA5</accession>
<dbReference type="InterPro" id="IPR008930">
    <property type="entry name" value="Terpenoid_cyclase/PrenylTrfase"/>
</dbReference>
<dbReference type="InterPro" id="IPR050148">
    <property type="entry name" value="Terpene_synthase-like"/>
</dbReference>
<dbReference type="Gene3D" id="1.50.10.130">
    <property type="entry name" value="Terpene synthase, N-terminal domain"/>
    <property type="match status" value="1"/>
</dbReference>
<dbReference type="AlphaFoldDB" id="A0AAW2QVA5"/>
<name>A0AAW2QVA5_9LAMI</name>
<organism evidence="6">
    <name type="scientific">Sesamum angustifolium</name>
    <dbReference type="NCBI Taxonomy" id="2727405"/>
    <lineage>
        <taxon>Eukaryota</taxon>
        <taxon>Viridiplantae</taxon>
        <taxon>Streptophyta</taxon>
        <taxon>Embryophyta</taxon>
        <taxon>Tracheophyta</taxon>
        <taxon>Spermatophyta</taxon>
        <taxon>Magnoliopsida</taxon>
        <taxon>eudicotyledons</taxon>
        <taxon>Gunneridae</taxon>
        <taxon>Pentapetalae</taxon>
        <taxon>asterids</taxon>
        <taxon>lamiids</taxon>
        <taxon>Lamiales</taxon>
        <taxon>Pedaliaceae</taxon>
        <taxon>Sesamum</taxon>
    </lineage>
</organism>
<evidence type="ECO:0000259" key="5">
    <source>
        <dbReference type="Pfam" id="PF03936"/>
    </source>
</evidence>
<protein>
    <submittedName>
        <fullName evidence="6">Kolavenyl diphosphate synthase TPS5, chloroplastic</fullName>
    </submittedName>
</protein>
<evidence type="ECO:0000256" key="1">
    <source>
        <dbReference type="ARBA" id="ARBA00001946"/>
    </source>
</evidence>
<dbReference type="FunFam" id="1.50.10.130:FF:000002">
    <property type="entry name" value="Ent-copalyl diphosphate synthase, chloroplastic"/>
    <property type="match status" value="1"/>
</dbReference>
<gene>
    <name evidence="6" type="ORF">Sangu_0448400</name>
</gene>
<evidence type="ECO:0000259" key="4">
    <source>
        <dbReference type="Pfam" id="PF01397"/>
    </source>
</evidence>
<proteinExistence type="predicted"/>
<dbReference type="Pfam" id="PF03936">
    <property type="entry name" value="Terpene_synth_C"/>
    <property type="match status" value="1"/>
</dbReference>
<dbReference type="GO" id="GO:0009686">
    <property type="term" value="P:gibberellin biosynthetic process"/>
    <property type="evidence" value="ECO:0007669"/>
    <property type="project" value="TreeGrafter"/>
</dbReference>
<dbReference type="SFLD" id="SFLDG01014">
    <property type="entry name" value="Terpene_Cyclase_Like_1_N-term"/>
    <property type="match status" value="1"/>
</dbReference>
<comment type="cofactor">
    <cofactor evidence="1">
        <name>Mg(2+)</name>
        <dbReference type="ChEBI" id="CHEBI:18420"/>
    </cofactor>
</comment>
<feature type="domain" description="Terpene synthase N-terminal" evidence="4">
    <location>
        <begin position="53"/>
        <end position="251"/>
    </location>
</feature>
<dbReference type="Pfam" id="PF01397">
    <property type="entry name" value="Terpene_synth"/>
    <property type="match status" value="1"/>
</dbReference>
<dbReference type="InterPro" id="IPR005630">
    <property type="entry name" value="Terpene_synthase_metal-bd"/>
</dbReference>
<evidence type="ECO:0000313" key="6">
    <source>
        <dbReference type="EMBL" id="KAL0371303.1"/>
    </source>
</evidence>
<reference evidence="6" key="2">
    <citation type="journal article" date="2024" name="Plant">
        <title>Genomic evolution and insights into agronomic trait innovations of Sesamum species.</title>
        <authorList>
            <person name="Miao H."/>
            <person name="Wang L."/>
            <person name="Qu L."/>
            <person name="Liu H."/>
            <person name="Sun Y."/>
            <person name="Le M."/>
            <person name="Wang Q."/>
            <person name="Wei S."/>
            <person name="Zheng Y."/>
            <person name="Lin W."/>
            <person name="Duan Y."/>
            <person name="Cao H."/>
            <person name="Xiong S."/>
            <person name="Wang X."/>
            <person name="Wei L."/>
            <person name="Li C."/>
            <person name="Ma Q."/>
            <person name="Ju M."/>
            <person name="Zhao R."/>
            <person name="Li G."/>
            <person name="Mu C."/>
            <person name="Tian Q."/>
            <person name="Mei H."/>
            <person name="Zhang T."/>
            <person name="Gao T."/>
            <person name="Zhang H."/>
        </authorList>
    </citation>
    <scope>NUCLEOTIDE SEQUENCE</scope>
    <source>
        <strain evidence="6">G01</strain>
    </source>
</reference>
<reference evidence="6" key="1">
    <citation type="submission" date="2020-06" db="EMBL/GenBank/DDBJ databases">
        <authorList>
            <person name="Li T."/>
            <person name="Hu X."/>
            <person name="Zhang T."/>
            <person name="Song X."/>
            <person name="Zhang H."/>
            <person name="Dai N."/>
            <person name="Sheng W."/>
            <person name="Hou X."/>
            <person name="Wei L."/>
        </authorList>
    </citation>
    <scope>NUCLEOTIDE SEQUENCE</scope>
    <source>
        <strain evidence="6">G01</strain>
        <tissue evidence="6">Leaf</tissue>
    </source>
</reference>
<evidence type="ECO:0000256" key="3">
    <source>
        <dbReference type="ARBA" id="ARBA00022842"/>
    </source>
</evidence>
<comment type="caution">
    <text evidence="6">The sequence shown here is derived from an EMBL/GenBank/DDBJ whole genome shotgun (WGS) entry which is preliminary data.</text>
</comment>
<dbReference type="InterPro" id="IPR036965">
    <property type="entry name" value="Terpene_synth_N_sf"/>
</dbReference>
<dbReference type="Gene3D" id="1.10.600.10">
    <property type="entry name" value="Farnesyl Diphosphate Synthase"/>
    <property type="match status" value="1"/>
</dbReference>
<dbReference type="SFLD" id="SFLDG01605">
    <property type="entry name" value="Terpene_Cyclase_Like_1_N-term"/>
    <property type="match status" value="1"/>
</dbReference>
<dbReference type="GO" id="GO:0009507">
    <property type="term" value="C:chloroplast"/>
    <property type="evidence" value="ECO:0007669"/>
    <property type="project" value="TreeGrafter"/>
</dbReference>
<keyword evidence="3" id="KW-0460">Magnesium</keyword>